<organism evidence="1 3">
    <name type="scientific">Cannabis sativa</name>
    <name type="common">Hemp</name>
    <name type="synonym">Marijuana</name>
    <dbReference type="NCBI Taxonomy" id="3483"/>
    <lineage>
        <taxon>Eukaryota</taxon>
        <taxon>Viridiplantae</taxon>
        <taxon>Streptophyta</taxon>
        <taxon>Embryophyta</taxon>
        <taxon>Tracheophyta</taxon>
        <taxon>Spermatophyta</taxon>
        <taxon>Magnoliopsida</taxon>
        <taxon>eudicotyledons</taxon>
        <taxon>Gunneridae</taxon>
        <taxon>Pentapetalae</taxon>
        <taxon>rosids</taxon>
        <taxon>fabids</taxon>
        <taxon>Rosales</taxon>
        <taxon>Cannabaceae</taxon>
        <taxon>Cannabis</taxon>
    </lineage>
</organism>
<gene>
    <name evidence="1" type="ORF">F8388_015966</name>
    <name evidence="2" type="ORF">G4B88_015998</name>
</gene>
<protein>
    <recommendedName>
        <fullName evidence="5">DUF4283 domain-containing protein</fullName>
    </recommendedName>
</protein>
<proteinExistence type="predicted"/>
<evidence type="ECO:0000313" key="4">
    <source>
        <dbReference type="Proteomes" id="UP000583929"/>
    </source>
</evidence>
<reference evidence="3 4" key="1">
    <citation type="journal article" date="2020" name="bioRxiv">
        <title>Sequence and annotation of 42 cannabis genomes reveals extensive copy number variation in cannabinoid synthesis and pathogen resistance genes.</title>
        <authorList>
            <person name="Mckernan K.J."/>
            <person name="Helbert Y."/>
            <person name="Kane L.T."/>
            <person name="Ebling H."/>
            <person name="Zhang L."/>
            <person name="Liu B."/>
            <person name="Eaton Z."/>
            <person name="Mclaughlin S."/>
            <person name="Kingan S."/>
            <person name="Baybayan P."/>
            <person name="Concepcion G."/>
            <person name="Jordan M."/>
            <person name="Riva A."/>
            <person name="Barbazuk W."/>
            <person name="Harkins T."/>
        </authorList>
    </citation>
    <scope>NUCLEOTIDE SEQUENCE [LARGE SCALE GENOMIC DNA]</scope>
    <source>
        <strain evidence="3 4">cv. Jamaican Lion 4</strain>
        <strain evidence="2">Father</strain>
        <strain evidence="1">Mother</strain>
        <tissue evidence="1">Leaf</tissue>
    </source>
</reference>
<dbReference type="EMBL" id="JAATIP010000208">
    <property type="protein sequence ID" value="KAF4360097.1"/>
    <property type="molecule type" value="Genomic_DNA"/>
</dbReference>
<name>A0A7J6ENR9_CANSA</name>
<accession>A0A7J6ENR9</accession>
<evidence type="ECO:0000313" key="3">
    <source>
        <dbReference type="Proteomes" id="UP000525078"/>
    </source>
</evidence>
<evidence type="ECO:0000313" key="2">
    <source>
        <dbReference type="EMBL" id="KAF4363244.1"/>
    </source>
</evidence>
<keyword evidence="4" id="KW-1185">Reference proteome</keyword>
<evidence type="ECO:0000313" key="1">
    <source>
        <dbReference type="EMBL" id="KAF4360097.1"/>
    </source>
</evidence>
<dbReference type="AlphaFoldDB" id="A0A7J6ENR9"/>
<dbReference type="EMBL" id="JAATIQ010000300">
    <property type="protein sequence ID" value="KAF4363244.1"/>
    <property type="molecule type" value="Genomic_DNA"/>
</dbReference>
<evidence type="ECO:0008006" key="5">
    <source>
        <dbReference type="Google" id="ProtNLM"/>
    </source>
</evidence>
<dbReference type="Proteomes" id="UP000525078">
    <property type="component" value="Unassembled WGS sequence"/>
</dbReference>
<comment type="caution">
    <text evidence="1">The sequence shown here is derived from an EMBL/GenBank/DDBJ whole genome shotgun (WGS) entry which is preliminary data.</text>
</comment>
<sequence>MSNRRLLVHAVNGFAHQQIDTTIITCYSAITHLNLPRAETKIHSLSEIPDEPKEDTGEEPSAFLAVKLLTNRQFNEDAFKKCLHQMWPKRYSINVLVKEPNFFTVEFGCFGDRRHVLISQPWHFDYKLIIMTPLEARSIVTVDMLSSTPFWIQVFGIPFLHQSRALARKLGQPHLMSAHDLVRLPQGQAMPTHPSNALTSDYDIQQFSQARTASAGLFVAGPSNTSGSLSVPTASHIPSFAIGWNPTFSIPTHNTLLPHASHQSFT</sequence>
<dbReference type="Proteomes" id="UP000583929">
    <property type="component" value="Unassembled WGS sequence"/>
</dbReference>